<dbReference type="InterPro" id="IPR036514">
    <property type="entry name" value="SGNH_hydro_sf"/>
</dbReference>
<dbReference type="SUPFAM" id="SSF52266">
    <property type="entry name" value="SGNH hydrolase"/>
    <property type="match status" value="1"/>
</dbReference>
<organism evidence="2 3">
    <name type="scientific">Crocosphaera chwakensis CCY0110</name>
    <dbReference type="NCBI Taxonomy" id="391612"/>
    <lineage>
        <taxon>Bacteria</taxon>
        <taxon>Bacillati</taxon>
        <taxon>Cyanobacteriota</taxon>
        <taxon>Cyanophyceae</taxon>
        <taxon>Oscillatoriophycideae</taxon>
        <taxon>Chroococcales</taxon>
        <taxon>Aphanothecaceae</taxon>
        <taxon>Crocosphaera</taxon>
        <taxon>Crocosphaera chwakensis</taxon>
    </lineage>
</organism>
<dbReference type="AlphaFoldDB" id="A3IM56"/>
<dbReference type="eggNOG" id="ENOG502Z7SS">
    <property type="taxonomic scope" value="Bacteria"/>
</dbReference>
<reference evidence="2 3" key="1">
    <citation type="submission" date="2007-03" db="EMBL/GenBank/DDBJ databases">
        <authorList>
            <person name="Stal L."/>
            <person name="Ferriera S."/>
            <person name="Johnson J."/>
            <person name="Kravitz S."/>
            <person name="Beeson K."/>
            <person name="Sutton G."/>
            <person name="Rogers Y.-H."/>
            <person name="Friedman R."/>
            <person name="Frazier M."/>
            <person name="Venter J.C."/>
        </authorList>
    </citation>
    <scope>NUCLEOTIDE SEQUENCE [LARGE SCALE GENOMIC DNA]</scope>
    <source>
        <strain evidence="2 3">CCY0110</strain>
    </source>
</reference>
<keyword evidence="1" id="KW-0472">Membrane</keyword>
<gene>
    <name evidence="2" type="ORF">CY0110_02264</name>
</gene>
<evidence type="ECO:0000313" key="3">
    <source>
        <dbReference type="Proteomes" id="UP000003781"/>
    </source>
</evidence>
<dbReference type="RefSeq" id="WP_008274437.1">
    <property type="nucleotide sequence ID" value="NZ_AAXW01000006.1"/>
</dbReference>
<protein>
    <submittedName>
        <fullName evidence="2">Uncharacterized protein</fullName>
    </submittedName>
</protein>
<proteinExistence type="predicted"/>
<dbReference type="EMBL" id="AAXW01000006">
    <property type="protein sequence ID" value="EAZ92512.1"/>
    <property type="molecule type" value="Genomic_DNA"/>
</dbReference>
<dbReference type="Proteomes" id="UP000003781">
    <property type="component" value="Unassembled WGS sequence"/>
</dbReference>
<evidence type="ECO:0000313" key="2">
    <source>
        <dbReference type="EMBL" id="EAZ92512.1"/>
    </source>
</evidence>
<keyword evidence="1" id="KW-1133">Transmembrane helix</keyword>
<comment type="caution">
    <text evidence="2">The sequence shown here is derived from an EMBL/GenBank/DDBJ whole genome shotgun (WGS) entry which is preliminary data.</text>
</comment>
<name>A3IM56_9CHRO</name>
<keyword evidence="3" id="KW-1185">Reference proteome</keyword>
<feature type="transmembrane region" description="Helical" evidence="1">
    <location>
        <begin position="29"/>
        <end position="49"/>
    </location>
</feature>
<dbReference type="Gene3D" id="3.40.50.1110">
    <property type="entry name" value="SGNH hydrolase"/>
    <property type="match status" value="1"/>
</dbReference>
<dbReference type="OrthoDB" id="5349052at2"/>
<keyword evidence="1" id="KW-0812">Transmembrane</keyword>
<accession>A3IM56</accession>
<sequence>MLNFNREIIFHKKQSKPTNTVQKAVSFNYLFLGTLLLGITGISFGNFLVDPYDIFRHHNPVELNLRKPEKIEQDRLYKTIDVINIKPEIILIGSSRVKQGLNPNHPALPKEMTTYNLGIDGSNTYEILQYLEHTYVNQPNLKTVIVGLDHYMFNDFYKLQDSFVEKRLSKTHIIPTDLINTLFSQDAIIASKNTITENLTETENQKALTYGDNGFFPYPYHNPNDGNAPWRFRNTIEQYFSFHSQYKLSSDRLNDFKKIVEFCRQHNIKLIVFISPAHATQWEALRVTDRWDTYEQWKRKMVEVTPVWDFSGYNSITTEPIQEVMSNYVDNSHYSPKVGDFVLNRILSHNVDQVPQDFGVLMTPENIDKHLIKIRSDRGKWAKIRPNEVELVETLKRNFKPQQKSK</sequence>
<evidence type="ECO:0000256" key="1">
    <source>
        <dbReference type="SAM" id="Phobius"/>
    </source>
</evidence>